<evidence type="ECO:0000256" key="4">
    <source>
        <dbReference type="ARBA" id="ARBA00022692"/>
    </source>
</evidence>
<feature type="transmembrane region" description="Helical" evidence="10">
    <location>
        <begin position="327"/>
        <end position="346"/>
    </location>
</feature>
<feature type="transmembrane region" description="Helical" evidence="10">
    <location>
        <begin position="85"/>
        <end position="105"/>
    </location>
</feature>
<keyword evidence="5" id="KW-0571">Peptide transport</keyword>
<keyword evidence="3" id="KW-0813">Transport</keyword>
<feature type="transmembrane region" description="Helical" evidence="10">
    <location>
        <begin position="252"/>
        <end position="274"/>
    </location>
</feature>
<dbReference type="PANTHER" id="PTHR22601">
    <property type="entry name" value="ISP4 LIKE PROTEIN"/>
    <property type="match status" value="1"/>
</dbReference>
<dbReference type="GO" id="GO:0016020">
    <property type="term" value="C:membrane"/>
    <property type="evidence" value="ECO:0007669"/>
    <property type="project" value="UniProtKB-SubCell"/>
</dbReference>
<sequence>MSDSSPGDEVPSQTYTFSHEEDKSVHSQLQENIYIRPNERNDSFSGFDPNIDFDADSILEEDSPYPEVRSAVANFDDPDMPVSTIRAWSLGIIWTIILAGINQLTVYRFPSIYISGLVALLVIFPCGQAWARFCVSISVFGLPLNPGPFTIKEHTLSVIMAGVAAQATYSTDIIAVQRVFYGEIFSFAFQWMLTVATMSIGLSLSGIMYRFLVTPPSMIWQNTLVECALLNTLHSQQYAGIGGHRGPSRVKFFLMAFIGAVLWSFFPSYLFTALSVFSWPCWIAPNNIKVNQLFGINSGLGLSFVTFDWNQIAYIESPLATPWWSEANVVAGFILVYVILAPVLYYTNVWYSQYLPITSTSAFDNTGHVYNSTRVLRNGTLDMEAYKSYSPLYLPIGFALSYGVSFIAIGATASHAIIYLRKPILLHFKQEQSDIHARLMMKYPQVKGWYYAAVFAVTFTMACVCIKLWPTGMKIWELLVALAIASVLVLPIGMIQAVTNRQIPVNVFTELISGFILPGRPIAMMMFKTYGYYTTFQAVEFAENFKLGHYMKIPPRVMFWGQIIATLISGLVQLGVQMWLFAHIPVSIEPVFGTASIIAPLMFFFLIGVACPAVLWALSKRFPDPRLKYIHFPVLFGGLGYAPPGNGVNYLNWALVGFIFQHVVRRRSPLWWRKYNYVLSSALDVGTSVGLILIYFCLQYPMNGNIGVNTVQKWWGNTVYTENLDWKAAPLRTLAAGETFGRLYAYFWPRFYDHGCSIGPFTGNAGSFPEHG</sequence>
<accession>A0A6A4GRK6</accession>
<keyword evidence="8 10" id="KW-0472">Membrane</keyword>
<feature type="transmembrane region" description="Helical" evidence="10">
    <location>
        <begin position="475"/>
        <end position="495"/>
    </location>
</feature>
<feature type="transmembrane region" description="Helical" evidence="10">
    <location>
        <begin position="112"/>
        <end position="131"/>
    </location>
</feature>
<evidence type="ECO:0000313" key="11">
    <source>
        <dbReference type="EMBL" id="KAE9387784.1"/>
    </source>
</evidence>
<dbReference type="GO" id="GO:0035673">
    <property type="term" value="F:oligopeptide transmembrane transporter activity"/>
    <property type="evidence" value="ECO:0007669"/>
    <property type="project" value="InterPro"/>
</dbReference>
<dbReference type="AlphaFoldDB" id="A0A6A4GRK6"/>
<protein>
    <submittedName>
        <fullName evidence="11">Small oligopeptide transporter</fullName>
    </submittedName>
</protein>
<dbReference type="NCBIfam" id="TIGR00727">
    <property type="entry name" value="ISP4_OPT"/>
    <property type="match status" value="1"/>
</dbReference>
<feature type="transmembrane region" description="Helical" evidence="10">
    <location>
        <begin position="188"/>
        <end position="212"/>
    </location>
</feature>
<evidence type="ECO:0000256" key="5">
    <source>
        <dbReference type="ARBA" id="ARBA00022856"/>
    </source>
</evidence>
<proteinExistence type="inferred from homology"/>
<feature type="region of interest" description="Disordered" evidence="9">
    <location>
        <begin position="1"/>
        <end position="28"/>
    </location>
</feature>
<reference evidence="11" key="1">
    <citation type="journal article" date="2019" name="Environ. Microbiol.">
        <title>Fungal ecological strategies reflected in gene transcription - a case study of two litter decomposers.</title>
        <authorList>
            <person name="Barbi F."/>
            <person name="Kohler A."/>
            <person name="Barry K."/>
            <person name="Baskaran P."/>
            <person name="Daum C."/>
            <person name="Fauchery L."/>
            <person name="Ihrmark K."/>
            <person name="Kuo A."/>
            <person name="LaButti K."/>
            <person name="Lipzen A."/>
            <person name="Morin E."/>
            <person name="Grigoriev I.V."/>
            <person name="Henrissat B."/>
            <person name="Lindahl B."/>
            <person name="Martin F."/>
        </authorList>
    </citation>
    <scope>NUCLEOTIDE SEQUENCE</scope>
    <source>
        <strain evidence="11">JB14</strain>
    </source>
</reference>
<evidence type="ECO:0000256" key="6">
    <source>
        <dbReference type="ARBA" id="ARBA00022927"/>
    </source>
</evidence>
<evidence type="ECO:0000256" key="2">
    <source>
        <dbReference type="ARBA" id="ARBA00008807"/>
    </source>
</evidence>
<keyword evidence="12" id="KW-1185">Reference proteome</keyword>
<comment type="similarity">
    <text evidence="2">Belongs to the oligopeptide OPT transporter family.</text>
</comment>
<gene>
    <name evidence="11" type="ORF">BT96DRAFT_968189</name>
</gene>
<evidence type="ECO:0000256" key="3">
    <source>
        <dbReference type="ARBA" id="ARBA00022448"/>
    </source>
</evidence>
<feature type="transmembrane region" description="Helical" evidence="10">
    <location>
        <begin position="675"/>
        <end position="696"/>
    </location>
</feature>
<feature type="transmembrane region" description="Helical" evidence="10">
    <location>
        <begin position="557"/>
        <end position="580"/>
    </location>
</feature>
<comment type="subcellular location">
    <subcellularLocation>
        <location evidence="1">Membrane</location>
        <topology evidence="1">Multi-pass membrane protein</topology>
    </subcellularLocation>
</comment>
<dbReference type="GO" id="GO:0015031">
    <property type="term" value="P:protein transport"/>
    <property type="evidence" value="ECO:0007669"/>
    <property type="project" value="UniProtKB-KW"/>
</dbReference>
<feature type="transmembrane region" description="Helical" evidence="10">
    <location>
        <begin position="448"/>
        <end position="469"/>
    </location>
</feature>
<evidence type="ECO:0000256" key="10">
    <source>
        <dbReference type="SAM" id="Phobius"/>
    </source>
</evidence>
<evidence type="ECO:0000256" key="7">
    <source>
        <dbReference type="ARBA" id="ARBA00022989"/>
    </source>
</evidence>
<feature type="transmembrane region" description="Helical" evidence="10">
    <location>
        <begin position="592"/>
        <end position="618"/>
    </location>
</feature>
<keyword evidence="6" id="KW-0653">Protein transport</keyword>
<keyword evidence="7 10" id="KW-1133">Transmembrane helix</keyword>
<dbReference type="Pfam" id="PF03169">
    <property type="entry name" value="OPT"/>
    <property type="match status" value="1"/>
</dbReference>
<keyword evidence="4 10" id="KW-0812">Transmembrane</keyword>
<dbReference type="InterPro" id="IPR004648">
    <property type="entry name" value="Oligpept_transpt"/>
</dbReference>
<dbReference type="Proteomes" id="UP000799118">
    <property type="component" value="Unassembled WGS sequence"/>
</dbReference>
<feature type="compositionally biased region" description="Polar residues" evidence="9">
    <location>
        <begin position="1"/>
        <end position="17"/>
    </location>
</feature>
<dbReference type="OrthoDB" id="9986677at2759"/>
<organism evidence="11 12">
    <name type="scientific">Gymnopus androsaceus JB14</name>
    <dbReference type="NCBI Taxonomy" id="1447944"/>
    <lineage>
        <taxon>Eukaryota</taxon>
        <taxon>Fungi</taxon>
        <taxon>Dikarya</taxon>
        <taxon>Basidiomycota</taxon>
        <taxon>Agaricomycotina</taxon>
        <taxon>Agaricomycetes</taxon>
        <taxon>Agaricomycetidae</taxon>
        <taxon>Agaricales</taxon>
        <taxon>Marasmiineae</taxon>
        <taxon>Omphalotaceae</taxon>
        <taxon>Gymnopus</taxon>
    </lineage>
</organism>
<dbReference type="EMBL" id="ML769781">
    <property type="protein sequence ID" value="KAE9387784.1"/>
    <property type="molecule type" value="Genomic_DNA"/>
</dbReference>
<evidence type="ECO:0000313" key="12">
    <source>
        <dbReference type="Proteomes" id="UP000799118"/>
    </source>
</evidence>
<evidence type="ECO:0000256" key="8">
    <source>
        <dbReference type="ARBA" id="ARBA00023136"/>
    </source>
</evidence>
<name>A0A6A4GRK6_9AGAR</name>
<evidence type="ECO:0000256" key="1">
    <source>
        <dbReference type="ARBA" id="ARBA00004141"/>
    </source>
</evidence>
<dbReference type="NCBIfam" id="TIGR00728">
    <property type="entry name" value="OPT_sfam"/>
    <property type="match status" value="1"/>
</dbReference>
<evidence type="ECO:0000256" key="9">
    <source>
        <dbReference type="SAM" id="MobiDB-lite"/>
    </source>
</evidence>
<dbReference type="InterPro" id="IPR004813">
    <property type="entry name" value="OPT"/>
</dbReference>
<feature type="transmembrane region" description="Helical" evidence="10">
    <location>
        <begin position="392"/>
        <end position="420"/>
    </location>
</feature>